<dbReference type="EMBL" id="AP023355">
    <property type="protein sequence ID" value="BCJ35747.1"/>
    <property type="molecule type" value="Genomic_DNA"/>
</dbReference>
<gene>
    <name evidence="7" type="primary">ssgB</name>
    <name evidence="7" type="ORF">Athai_32500</name>
</gene>
<evidence type="ECO:0000256" key="2">
    <source>
        <dbReference type="ARBA" id="ARBA00009323"/>
    </source>
</evidence>
<dbReference type="GO" id="GO:0000917">
    <property type="term" value="P:division septum assembly"/>
    <property type="evidence" value="ECO:0007669"/>
    <property type="project" value="UniProtKB-KW"/>
</dbReference>
<evidence type="ECO:0000256" key="1">
    <source>
        <dbReference type="ARBA" id="ARBA00004431"/>
    </source>
</evidence>
<keyword evidence="6" id="KW-0131">Cell cycle</keyword>
<evidence type="ECO:0000313" key="8">
    <source>
        <dbReference type="Proteomes" id="UP000611640"/>
    </source>
</evidence>
<sequence length="144" mass="15711">MHPTTVEVEASLQLVAPDSVMLPVRSSLRYDPTDPYAVHVLFHPDGVTGGPVSWSFARDLLVSGLTEATGIGDVRVWPWSSSRGDVVALALSSPDGNALFEVPREILVRFLRRTFAAVPTGEESRYLDVDSAVGRLLRQSPRPE</sequence>
<dbReference type="RefSeq" id="WP_203962227.1">
    <property type="nucleotide sequence ID" value="NZ_AP023355.1"/>
</dbReference>
<name>A0A7R7DQN6_9ACTN</name>
<comment type="subcellular location">
    <subcellularLocation>
        <location evidence="1">Cell septum</location>
    </subcellularLocation>
</comment>
<keyword evidence="4" id="KW-0749">Sporulation</keyword>
<reference evidence="7 8" key="1">
    <citation type="submission" date="2020-08" db="EMBL/GenBank/DDBJ databases">
        <title>Whole genome shotgun sequence of Actinocatenispora thailandica NBRC 105041.</title>
        <authorList>
            <person name="Komaki H."/>
            <person name="Tamura T."/>
        </authorList>
    </citation>
    <scope>NUCLEOTIDE SEQUENCE [LARGE SCALE GENOMIC DNA]</scope>
    <source>
        <strain evidence="7 8">NBRC 105041</strain>
    </source>
</reference>
<dbReference type="InterPro" id="IPR038658">
    <property type="entry name" value="SsgB_sf"/>
</dbReference>
<dbReference type="InterPro" id="IPR006776">
    <property type="entry name" value="SsgB"/>
</dbReference>
<accession>A0A7R7DQN6</accession>
<dbReference type="Pfam" id="PF04686">
    <property type="entry name" value="SsgA"/>
    <property type="match status" value="1"/>
</dbReference>
<dbReference type="GO" id="GO:0030435">
    <property type="term" value="P:sporulation resulting in formation of a cellular spore"/>
    <property type="evidence" value="ECO:0007669"/>
    <property type="project" value="UniProtKB-KW"/>
</dbReference>
<proteinExistence type="inferred from homology"/>
<dbReference type="AlphaFoldDB" id="A0A7R7DQN6"/>
<protein>
    <submittedName>
        <fullName evidence="7">Sporulation-specific cell division protein SsgB</fullName>
    </submittedName>
</protein>
<keyword evidence="5" id="KW-0717">Septation</keyword>
<evidence type="ECO:0000256" key="6">
    <source>
        <dbReference type="ARBA" id="ARBA00023306"/>
    </source>
</evidence>
<dbReference type="KEGG" id="atl:Athai_32500"/>
<evidence type="ECO:0000256" key="4">
    <source>
        <dbReference type="ARBA" id="ARBA00022969"/>
    </source>
</evidence>
<dbReference type="Gene3D" id="2.30.31.20">
    <property type="entry name" value="Sporulation-specific cell division protein SsgB"/>
    <property type="match status" value="1"/>
</dbReference>
<evidence type="ECO:0000256" key="3">
    <source>
        <dbReference type="ARBA" id="ARBA00022618"/>
    </source>
</evidence>
<keyword evidence="8" id="KW-1185">Reference proteome</keyword>
<evidence type="ECO:0000313" key="7">
    <source>
        <dbReference type="EMBL" id="BCJ35747.1"/>
    </source>
</evidence>
<keyword evidence="3 7" id="KW-0132">Cell division</keyword>
<organism evidence="7 8">
    <name type="scientific">Actinocatenispora thailandica</name>
    <dbReference type="NCBI Taxonomy" id="227318"/>
    <lineage>
        <taxon>Bacteria</taxon>
        <taxon>Bacillati</taxon>
        <taxon>Actinomycetota</taxon>
        <taxon>Actinomycetes</taxon>
        <taxon>Micromonosporales</taxon>
        <taxon>Micromonosporaceae</taxon>
        <taxon>Actinocatenispora</taxon>
    </lineage>
</organism>
<dbReference type="Proteomes" id="UP000611640">
    <property type="component" value="Chromosome"/>
</dbReference>
<evidence type="ECO:0000256" key="5">
    <source>
        <dbReference type="ARBA" id="ARBA00023210"/>
    </source>
</evidence>
<dbReference type="GO" id="GO:0030428">
    <property type="term" value="C:cell septum"/>
    <property type="evidence" value="ECO:0007669"/>
    <property type="project" value="UniProtKB-SubCell"/>
</dbReference>
<comment type="similarity">
    <text evidence="2">Belongs to the SsgA family.</text>
</comment>